<dbReference type="SMR" id="A0A482XRA2"/>
<keyword evidence="3" id="KW-0813">Transport</keyword>
<evidence type="ECO:0000256" key="8">
    <source>
        <dbReference type="SAM" id="MobiDB-lite"/>
    </source>
</evidence>
<dbReference type="PANTHER" id="PTHR13405:SF11">
    <property type="entry name" value="NUCLEAR PORE COMPLEX PROTEIN NUP133"/>
    <property type="match status" value="1"/>
</dbReference>
<dbReference type="GO" id="GO:0000972">
    <property type="term" value="P:transcription-dependent tethering of RNA polymerase II gene DNA at nuclear periphery"/>
    <property type="evidence" value="ECO:0007669"/>
    <property type="project" value="TreeGrafter"/>
</dbReference>
<keyword evidence="6" id="KW-0811">Translocation</keyword>
<dbReference type="GO" id="GO:0017056">
    <property type="term" value="F:structural constituent of nuclear pore"/>
    <property type="evidence" value="ECO:0007669"/>
    <property type="project" value="InterPro"/>
</dbReference>
<dbReference type="PANTHER" id="PTHR13405">
    <property type="entry name" value="NUCLEAR PORE COMPLEX PROTEIN NUP133"/>
    <property type="match status" value="1"/>
</dbReference>
<comment type="caution">
    <text evidence="11">The sequence shown here is derived from an EMBL/GenBank/DDBJ whole genome shotgun (WGS) entry which is preliminary data.</text>
</comment>
<dbReference type="OrthoDB" id="103454at2759"/>
<name>A0A482XRA2_LAOST</name>
<comment type="subcellular location">
    <subcellularLocation>
        <location evidence="1">Nucleus envelope</location>
    </subcellularLocation>
</comment>
<evidence type="ECO:0000256" key="7">
    <source>
        <dbReference type="ARBA" id="ARBA00023242"/>
    </source>
</evidence>
<reference evidence="11 12" key="1">
    <citation type="journal article" date="2017" name="Gigascience">
        <title>Genome sequence of the small brown planthopper, Laodelphax striatellus.</title>
        <authorList>
            <person name="Zhu J."/>
            <person name="Jiang F."/>
            <person name="Wang X."/>
            <person name="Yang P."/>
            <person name="Bao Y."/>
            <person name="Zhao W."/>
            <person name="Wang W."/>
            <person name="Lu H."/>
            <person name="Wang Q."/>
            <person name="Cui N."/>
            <person name="Li J."/>
            <person name="Chen X."/>
            <person name="Luo L."/>
            <person name="Yu J."/>
            <person name="Kang L."/>
            <person name="Cui F."/>
        </authorList>
    </citation>
    <scope>NUCLEOTIDE SEQUENCE [LARGE SCALE GENOMIC DNA]</scope>
    <source>
        <strain evidence="11">Lst14</strain>
    </source>
</reference>
<dbReference type="AlphaFoldDB" id="A0A482XRA2"/>
<feature type="region of interest" description="Disordered" evidence="8">
    <location>
        <begin position="1"/>
        <end position="25"/>
    </location>
</feature>
<keyword evidence="4" id="KW-0509">mRNA transport</keyword>
<dbReference type="Gene3D" id="2.130.10.10">
    <property type="entry name" value="YVTN repeat-like/Quinoprotein amine dehydrogenase"/>
    <property type="match status" value="1"/>
</dbReference>
<dbReference type="Proteomes" id="UP000291343">
    <property type="component" value="Unassembled WGS sequence"/>
</dbReference>
<dbReference type="Gene3D" id="1.20.58.1380">
    <property type="match status" value="1"/>
</dbReference>
<keyword evidence="7" id="KW-0539">Nucleus</keyword>
<dbReference type="Pfam" id="PF08801">
    <property type="entry name" value="Nucleoporin_N"/>
    <property type="match status" value="1"/>
</dbReference>
<evidence type="ECO:0000259" key="10">
    <source>
        <dbReference type="Pfam" id="PF08801"/>
    </source>
</evidence>
<evidence type="ECO:0008006" key="13">
    <source>
        <dbReference type="Google" id="ProtNLM"/>
    </source>
</evidence>
<dbReference type="InterPro" id="IPR037624">
    <property type="entry name" value="Nup133-like"/>
</dbReference>
<dbReference type="InterPro" id="IPR014908">
    <property type="entry name" value="Nucleoporin_Nup133/Nup155_N"/>
</dbReference>
<dbReference type="SUPFAM" id="SSF117289">
    <property type="entry name" value="Nucleoporin domain"/>
    <property type="match status" value="1"/>
</dbReference>
<dbReference type="GO" id="GO:0006606">
    <property type="term" value="P:protein import into nucleus"/>
    <property type="evidence" value="ECO:0007669"/>
    <property type="project" value="TreeGrafter"/>
</dbReference>
<sequence length="1122" mass="125446">MSISGYSSKNILSPRNARGSSKKSSSFLQNIIKTPANRSISGRSNQSVQIIHRTANHIVESFGLPLPVLVTEALKFSDSSAAVSVDLSNDGWAWFVCGRRLLVWQASGRRLINAQCRELALPQSDLAHRAHLVAVYTTGASQMPSCIAVSPEGLVRYWASIAHESSCVEANAELHGQECDSLRLVLPLGVLLATTSAQLVLVTPQTTAAGHLLLCRPLKMPHSWIGGISRKMTNYIFGAQSTQTMETKLVKMVTIYSTKDGSSEWQVLILAGYSVQKWLLSANACERLIYEYDVTKPIREGFQMFVPELQNGDIEIGLMDMQRMDSSILLLAAAMGPQSVLHYALASLSAEGLTPPTESSWFYVLKSPEICQSLSSNSTEERSLQFVLIGSTVFIYNQRYIVVVHSSPSGGEELEPIELSGARILGGTSCKSVPVFFTCQHGFISLDSSDDFNGSVALDCTAVSETVHSDNEIEELLNSTTSDRKDSCELVKAALLLYISKKVSHSKALMHEHFPPDAGPTLKIDATFDLTIVQVSVGIIDDIPFKDPRWADTKTASSTSNLNSNITSLQILNQLEEKQKALEYFIDFLKDINLWNQLGGITCRGKAMATTYMLAEHAEKIIASIVLRKLQSKFSSQIDLAIEEVLKKHSMKPIGALNNQDIFFRKVSFVHEALQQICRWCEDLVHKSQNPQHVAQQILSANCVLLEAVQAVIQYRQQKACIFGDSQSAQNFNEYLPWTASAGSEGLYDFLITQQKLTLDNGVRATGDINIHTELLDQLVNLADVILDGRKCHLESIRDDSEKFNSDIHQYEVDRYNLIKPFLDDDEYERAAILAEKYCDFQILVELCDKTGNKERLNQYSAKFSKLNFSQFLFNWYMREGKQRDLVEQCLKQRILADRLSTHPSLSWLHAVFSEDYKTAAHTLLDLANSETELLARKKSMISLGKLALLAAGGDEDTLNDVNSSLNLISHQEGLPESVLTAYGYNFDNVRVFSPPELIKFYICEENPSSSELDFKKALDLLLYIDDEILRMELKNEIWCKAITRDSWTDLDANAPLTAIQELLFFKLADICITLDGNLDWMPTIEEILSSEEIGELRNDSNFEYLLRVGYEHINKTLDDLI</sequence>
<gene>
    <name evidence="11" type="ORF">LSTR_LSTR007368</name>
</gene>
<feature type="domain" description="Nucleoporin Nup133/Nup155-like C-terminal" evidence="9">
    <location>
        <begin position="556"/>
        <end position="982"/>
    </location>
</feature>
<dbReference type="GO" id="GO:0031080">
    <property type="term" value="C:nuclear pore outer ring"/>
    <property type="evidence" value="ECO:0007669"/>
    <property type="project" value="TreeGrafter"/>
</dbReference>
<dbReference type="InterPro" id="IPR007187">
    <property type="entry name" value="Nucleoporin_Nup133/Nup155_C"/>
</dbReference>
<evidence type="ECO:0000256" key="3">
    <source>
        <dbReference type="ARBA" id="ARBA00022448"/>
    </source>
</evidence>
<keyword evidence="12" id="KW-1185">Reference proteome</keyword>
<dbReference type="InterPro" id="IPR015943">
    <property type="entry name" value="WD40/YVTN_repeat-like_dom_sf"/>
</dbReference>
<proteinExistence type="inferred from homology"/>
<evidence type="ECO:0000256" key="1">
    <source>
        <dbReference type="ARBA" id="ARBA00004259"/>
    </source>
</evidence>
<evidence type="ECO:0000313" key="12">
    <source>
        <dbReference type="Proteomes" id="UP000291343"/>
    </source>
</evidence>
<protein>
    <recommendedName>
        <fullName evidence="13">Nucleoporin Nup133/Nup155-like C-terminal domain-containing protein</fullName>
    </recommendedName>
</protein>
<dbReference type="FunCoup" id="A0A482XRA2">
    <property type="interactions" value="2183"/>
</dbReference>
<dbReference type="EMBL" id="QKKF02004189">
    <property type="protein sequence ID" value="RZF47441.1"/>
    <property type="molecule type" value="Genomic_DNA"/>
</dbReference>
<dbReference type="Gene3D" id="1.25.40.700">
    <property type="match status" value="1"/>
</dbReference>
<evidence type="ECO:0000256" key="2">
    <source>
        <dbReference type="ARBA" id="ARBA00005569"/>
    </source>
</evidence>
<dbReference type="GO" id="GO:0016973">
    <property type="term" value="P:poly(A)+ mRNA export from nucleus"/>
    <property type="evidence" value="ECO:0007669"/>
    <property type="project" value="TreeGrafter"/>
</dbReference>
<dbReference type="InParanoid" id="A0A482XRA2"/>
<accession>A0A482XRA2</accession>
<evidence type="ECO:0000256" key="5">
    <source>
        <dbReference type="ARBA" id="ARBA00022927"/>
    </source>
</evidence>
<keyword evidence="5" id="KW-0653">Protein transport</keyword>
<feature type="domain" description="Nucleoporin Nup133/Nup155-like N-terminal" evidence="10">
    <location>
        <begin position="56"/>
        <end position="408"/>
    </location>
</feature>
<dbReference type="Pfam" id="PF03177">
    <property type="entry name" value="Nucleoporin_C"/>
    <property type="match status" value="1"/>
</dbReference>
<evidence type="ECO:0000256" key="4">
    <source>
        <dbReference type="ARBA" id="ARBA00022816"/>
    </source>
</evidence>
<evidence type="ECO:0000313" key="11">
    <source>
        <dbReference type="EMBL" id="RZF47441.1"/>
    </source>
</evidence>
<evidence type="ECO:0000259" key="9">
    <source>
        <dbReference type="Pfam" id="PF03177"/>
    </source>
</evidence>
<comment type="similarity">
    <text evidence="2">Belongs to the nucleoporin Nup133 family.</text>
</comment>
<organism evidence="11 12">
    <name type="scientific">Laodelphax striatellus</name>
    <name type="common">Small brown planthopper</name>
    <name type="synonym">Delphax striatella</name>
    <dbReference type="NCBI Taxonomy" id="195883"/>
    <lineage>
        <taxon>Eukaryota</taxon>
        <taxon>Metazoa</taxon>
        <taxon>Ecdysozoa</taxon>
        <taxon>Arthropoda</taxon>
        <taxon>Hexapoda</taxon>
        <taxon>Insecta</taxon>
        <taxon>Pterygota</taxon>
        <taxon>Neoptera</taxon>
        <taxon>Paraneoptera</taxon>
        <taxon>Hemiptera</taxon>
        <taxon>Auchenorrhyncha</taxon>
        <taxon>Fulgoroidea</taxon>
        <taxon>Delphacidae</taxon>
        <taxon>Criomorphinae</taxon>
        <taxon>Laodelphax</taxon>
    </lineage>
</organism>
<dbReference type="STRING" id="195883.A0A482XRA2"/>
<evidence type="ECO:0000256" key="6">
    <source>
        <dbReference type="ARBA" id="ARBA00023010"/>
    </source>
</evidence>